<name>A0A7X8XUE2_9BACT</name>
<organism evidence="2 3">
    <name type="scientific">Flammeovirga agarivorans</name>
    <dbReference type="NCBI Taxonomy" id="2726742"/>
    <lineage>
        <taxon>Bacteria</taxon>
        <taxon>Pseudomonadati</taxon>
        <taxon>Bacteroidota</taxon>
        <taxon>Cytophagia</taxon>
        <taxon>Cytophagales</taxon>
        <taxon>Flammeovirgaceae</taxon>
        <taxon>Flammeovirga</taxon>
    </lineage>
</organism>
<evidence type="ECO:0000313" key="3">
    <source>
        <dbReference type="Proteomes" id="UP000585050"/>
    </source>
</evidence>
<evidence type="ECO:0000313" key="2">
    <source>
        <dbReference type="EMBL" id="NLR90169.1"/>
    </source>
</evidence>
<dbReference type="EMBL" id="JABAIL010000001">
    <property type="protein sequence ID" value="NLR90169.1"/>
    <property type="molecule type" value="Genomic_DNA"/>
</dbReference>
<dbReference type="AlphaFoldDB" id="A0A7X8XUE2"/>
<feature type="signal peptide" evidence="1">
    <location>
        <begin position="1"/>
        <end position="22"/>
    </location>
</feature>
<reference evidence="2 3" key="1">
    <citation type="submission" date="2020-04" db="EMBL/GenBank/DDBJ databases">
        <title>Flammeovirga sp. SR4, a novel species isolated from seawater.</title>
        <authorList>
            <person name="Wang X."/>
        </authorList>
    </citation>
    <scope>NUCLEOTIDE SEQUENCE [LARGE SCALE GENOMIC DNA]</scope>
    <source>
        <strain evidence="2 3">SR4</strain>
    </source>
</reference>
<sequence length="239" mass="27765">MNKSQYLNSIIFCLLITSKLFAQTPNFISSFAEYLEQQSDKENFKQEYTFDNAYEIMQTKDGEIKTFYLYTPTQGNYFGLSQKESDSEVMVFDLDLENIITFCTVQEEPFAICGPFSYFNQIQNDSTSYHFKKDKKLDKPFNYIFQNNTVATKVNLTNDKKFRNNGFKKGFWMIIQETSTQEIPLYQKGAILEIMKTDKNGKLITHAKANSPKTISKVFSLTNRKLMDFGVLSDMLESD</sequence>
<keyword evidence="3" id="KW-1185">Reference proteome</keyword>
<evidence type="ECO:0000256" key="1">
    <source>
        <dbReference type="SAM" id="SignalP"/>
    </source>
</evidence>
<protein>
    <recommendedName>
        <fullName evidence="4">GLPGLI family protein</fullName>
    </recommendedName>
</protein>
<gene>
    <name evidence="2" type="ORF">HGP29_03080</name>
</gene>
<proteinExistence type="predicted"/>
<comment type="caution">
    <text evidence="2">The sequence shown here is derived from an EMBL/GenBank/DDBJ whole genome shotgun (WGS) entry which is preliminary data.</text>
</comment>
<dbReference type="Proteomes" id="UP000585050">
    <property type="component" value="Unassembled WGS sequence"/>
</dbReference>
<feature type="chain" id="PRO_5030581402" description="GLPGLI family protein" evidence="1">
    <location>
        <begin position="23"/>
        <end position="239"/>
    </location>
</feature>
<evidence type="ECO:0008006" key="4">
    <source>
        <dbReference type="Google" id="ProtNLM"/>
    </source>
</evidence>
<accession>A0A7X8XUE2</accession>
<keyword evidence="1" id="KW-0732">Signal</keyword>
<dbReference type="RefSeq" id="WP_168880858.1">
    <property type="nucleotide sequence ID" value="NZ_JABAIL010000001.1"/>
</dbReference>